<dbReference type="EMBL" id="JABBWG010000014">
    <property type="protein sequence ID" value="KAG1817157.1"/>
    <property type="molecule type" value="Genomic_DNA"/>
</dbReference>
<dbReference type="SUPFAM" id="SSF50978">
    <property type="entry name" value="WD40 repeat-like"/>
    <property type="match status" value="1"/>
</dbReference>
<dbReference type="GeneID" id="64631696"/>
<dbReference type="Gene3D" id="2.130.10.10">
    <property type="entry name" value="YVTN repeat-like/Quinoprotein amine dehydrogenase"/>
    <property type="match status" value="1"/>
</dbReference>
<dbReference type="SMART" id="SM00320">
    <property type="entry name" value="WD40"/>
    <property type="match status" value="1"/>
</dbReference>
<evidence type="ECO:0000256" key="1">
    <source>
        <dbReference type="PROSITE-ProRule" id="PRU00221"/>
    </source>
</evidence>
<feature type="region of interest" description="Disordered" evidence="2">
    <location>
        <begin position="58"/>
        <end position="83"/>
    </location>
</feature>
<dbReference type="PROSITE" id="PS50082">
    <property type="entry name" value="WD_REPEATS_2"/>
    <property type="match status" value="1"/>
</dbReference>
<dbReference type="InterPro" id="IPR001680">
    <property type="entry name" value="WD40_rpt"/>
</dbReference>
<sequence length="185" mass="20525">MVRLWDAATGQALGEPLEGHTGEVWSVPFSPDGTRIASGSFDHTVRLWDAVKVQPSPMFREPDSSSSSLHRSAAPPTQESRTMLTSTCNDHLISFSSNKEHALPNPADLLAPISHHNSKSTPFLLQADGWIMGPNHRLLFWVPPASRHAFYTPWTSLVIPRGYPELDLRRMAHGTHWSNCHDAST</sequence>
<name>A0A9P7EC52_9AGAM</name>
<dbReference type="PANTHER" id="PTHR19879">
    <property type="entry name" value="TRANSCRIPTION INITIATION FACTOR TFIID"/>
    <property type="match status" value="1"/>
</dbReference>
<reference evidence="3" key="1">
    <citation type="journal article" date="2020" name="New Phytol.">
        <title>Comparative genomics reveals dynamic genome evolution in host specialist ectomycorrhizal fungi.</title>
        <authorList>
            <person name="Lofgren L.A."/>
            <person name="Nguyen N.H."/>
            <person name="Vilgalys R."/>
            <person name="Ruytinx J."/>
            <person name="Liao H.L."/>
            <person name="Branco S."/>
            <person name="Kuo A."/>
            <person name="LaButti K."/>
            <person name="Lipzen A."/>
            <person name="Andreopoulos W."/>
            <person name="Pangilinan J."/>
            <person name="Riley R."/>
            <person name="Hundley H."/>
            <person name="Na H."/>
            <person name="Barry K."/>
            <person name="Grigoriev I.V."/>
            <person name="Stajich J.E."/>
            <person name="Kennedy P.G."/>
        </authorList>
    </citation>
    <scope>NUCLEOTIDE SEQUENCE</scope>
    <source>
        <strain evidence="3">MN1</strain>
    </source>
</reference>
<gene>
    <name evidence="3" type="ORF">BJ212DRAFT_1429989</name>
</gene>
<evidence type="ECO:0008006" key="5">
    <source>
        <dbReference type="Google" id="ProtNLM"/>
    </source>
</evidence>
<evidence type="ECO:0000256" key="2">
    <source>
        <dbReference type="SAM" id="MobiDB-lite"/>
    </source>
</evidence>
<dbReference type="Pfam" id="PF00400">
    <property type="entry name" value="WD40"/>
    <property type="match status" value="1"/>
</dbReference>
<evidence type="ECO:0000313" key="3">
    <source>
        <dbReference type="EMBL" id="KAG1817157.1"/>
    </source>
</evidence>
<comment type="caution">
    <text evidence="3">The sequence shown here is derived from an EMBL/GenBank/DDBJ whole genome shotgun (WGS) entry which is preliminary data.</text>
</comment>
<keyword evidence="1" id="KW-0853">WD repeat</keyword>
<organism evidence="3 4">
    <name type="scientific">Suillus subaureus</name>
    <dbReference type="NCBI Taxonomy" id="48587"/>
    <lineage>
        <taxon>Eukaryota</taxon>
        <taxon>Fungi</taxon>
        <taxon>Dikarya</taxon>
        <taxon>Basidiomycota</taxon>
        <taxon>Agaricomycotina</taxon>
        <taxon>Agaricomycetes</taxon>
        <taxon>Agaricomycetidae</taxon>
        <taxon>Boletales</taxon>
        <taxon>Suillineae</taxon>
        <taxon>Suillaceae</taxon>
        <taxon>Suillus</taxon>
    </lineage>
</organism>
<dbReference type="AlphaFoldDB" id="A0A9P7EC52"/>
<dbReference type="RefSeq" id="XP_041193576.1">
    <property type="nucleotide sequence ID" value="XM_041337680.1"/>
</dbReference>
<dbReference type="OrthoDB" id="6262491at2759"/>
<keyword evidence="4" id="KW-1185">Reference proteome</keyword>
<dbReference type="InterPro" id="IPR036322">
    <property type="entry name" value="WD40_repeat_dom_sf"/>
</dbReference>
<protein>
    <recommendedName>
        <fullName evidence="5">Anaphase-promoting complex subunit 4 WD40 domain-containing protein</fullName>
    </recommendedName>
</protein>
<feature type="repeat" description="WD" evidence="1">
    <location>
        <begin position="17"/>
        <end position="49"/>
    </location>
</feature>
<evidence type="ECO:0000313" key="4">
    <source>
        <dbReference type="Proteomes" id="UP000807769"/>
    </source>
</evidence>
<dbReference type="PROSITE" id="PS50294">
    <property type="entry name" value="WD_REPEATS_REGION"/>
    <property type="match status" value="1"/>
</dbReference>
<dbReference type="InterPro" id="IPR015943">
    <property type="entry name" value="WD40/YVTN_repeat-like_dom_sf"/>
</dbReference>
<dbReference type="PANTHER" id="PTHR19879:SF9">
    <property type="entry name" value="TRANSCRIPTION INITIATION FACTOR TFIID SUBUNIT 5"/>
    <property type="match status" value="1"/>
</dbReference>
<proteinExistence type="predicted"/>
<accession>A0A9P7EC52</accession>
<dbReference type="Proteomes" id="UP000807769">
    <property type="component" value="Unassembled WGS sequence"/>
</dbReference>